<feature type="non-terminal residue" evidence="1">
    <location>
        <position position="1"/>
    </location>
</feature>
<gene>
    <name evidence="1" type="ORF">GLOIN_2v1496891</name>
</gene>
<proteinExistence type="predicted"/>
<evidence type="ECO:0000313" key="2">
    <source>
        <dbReference type="Proteomes" id="UP000018888"/>
    </source>
</evidence>
<dbReference type="Proteomes" id="UP000018888">
    <property type="component" value="Unassembled WGS sequence"/>
</dbReference>
<sequence>DMIMQIEITIIYCFRYNNENNGICFSPSHPYIKCSTIRTLEFLFLKKKINNGNCSL</sequence>
<reference evidence="1 2" key="2">
    <citation type="journal article" date="2018" name="New Phytol.">
        <title>High intraspecific genome diversity in the model arbuscular mycorrhizal symbiont Rhizophagus irregularis.</title>
        <authorList>
            <person name="Chen E.C.H."/>
            <person name="Morin E."/>
            <person name="Beaudet D."/>
            <person name="Noel J."/>
            <person name="Yildirir G."/>
            <person name="Ndikumana S."/>
            <person name="Charron P."/>
            <person name="St-Onge C."/>
            <person name="Giorgi J."/>
            <person name="Kruger M."/>
            <person name="Marton T."/>
            <person name="Ropars J."/>
            <person name="Grigoriev I.V."/>
            <person name="Hainaut M."/>
            <person name="Henrissat B."/>
            <person name="Roux C."/>
            <person name="Martin F."/>
            <person name="Corradi N."/>
        </authorList>
    </citation>
    <scope>NUCLEOTIDE SEQUENCE [LARGE SCALE GENOMIC DNA]</scope>
    <source>
        <strain evidence="1 2">DAOM 197198</strain>
    </source>
</reference>
<keyword evidence="2" id="KW-1185">Reference proteome</keyword>
<dbReference type="AlphaFoldDB" id="A0A2P4QYG1"/>
<reference evidence="1 2" key="1">
    <citation type="journal article" date="2013" name="Proc. Natl. Acad. Sci. U.S.A.">
        <title>Genome of an arbuscular mycorrhizal fungus provides insight into the oldest plant symbiosis.</title>
        <authorList>
            <person name="Tisserant E."/>
            <person name="Malbreil M."/>
            <person name="Kuo A."/>
            <person name="Kohler A."/>
            <person name="Symeonidi A."/>
            <person name="Balestrini R."/>
            <person name="Charron P."/>
            <person name="Duensing N."/>
            <person name="Frei Dit Frey N."/>
            <person name="Gianinazzi-Pearson V."/>
            <person name="Gilbert L.B."/>
            <person name="Handa Y."/>
            <person name="Herr J.R."/>
            <person name="Hijri M."/>
            <person name="Koul R."/>
            <person name="Kawaguchi M."/>
            <person name="Krajinski F."/>
            <person name="Lammers P.J."/>
            <person name="Masclaux F.G."/>
            <person name="Murat C."/>
            <person name="Morin E."/>
            <person name="Ndikumana S."/>
            <person name="Pagni M."/>
            <person name="Petitpierre D."/>
            <person name="Requena N."/>
            <person name="Rosikiewicz P."/>
            <person name="Riley R."/>
            <person name="Saito K."/>
            <person name="San Clemente H."/>
            <person name="Shapiro H."/>
            <person name="van Tuinen D."/>
            <person name="Becard G."/>
            <person name="Bonfante P."/>
            <person name="Paszkowski U."/>
            <person name="Shachar-Hill Y.Y."/>
            <person name="Tuskan G.A."/>
            <person name="Young P.W."/>
            <person name="Sanders I.R."/>
            <person name="Henrissat B."/>
            <person name="Rensing S.A."/>
            <person name="Grigoriev I.V."/>
            <person name="Corradi N."/>
            <person name="Roux C."/>
            <person name="Martin F."/>
        </authorList>
    </citation>
    <scope>NUCLEOTIDE SEQUENCE [LARGE SCALE GENOMIC DNA]</scope>
    <source>
        <strain evidence="1 2">DAOM 197198</strain>
    </source>
</reference>
<name>A0A2P4QYG1_RHIID</name>
<dbReference type="EMBL" id="AUPC02000004">
    <property type="protein sequence ID" value="POG82635.1"/>
    <property type="molecule type" value="Genomic_DNA"/>
</dbReference>
<evidence type="ECO:0000313" key="1">
    <source>
        <dbReference type="EMBL" id="POG82635.1"/>
    </source>
</evidence>
<protein>
    <submittedName>
        <fullName evidence="1">Uncharacterized protein</fullName>
    </submittedName>
</protein>
<organism evidence="1 2">
    <name type="scientific">Rhizophagus irregularis (strain DAOM 181602 / DAOM 197198 / MUCL 43194)</name>
    <name type="common">Arbuscular mycorrhizal fungus</name>
    <name type="synonym">Glomus intraradices</name>
    <dbReference type="NCBI Taxonomy" id="747089"/>
    <lineage>
        <taxon>Eukaryota</taxon>
        <taxon>Fungi</taxon>
        <taxon>Fungi incertae sedis</taxon>
        <taxon>Mucoromycota</taxon>
        <taxon>Glomeromycotina</taxon>
        <taxon>Glomeromycetes</taxon>
        <taxon>Glomerales</taxon>
        <taxon>Glomeraceae</taxon>
        <taxon>Rhizophagus</taxon>
    </lineage>
</organism>
<accession>A0A2P4QYG1</accession>
<comment type="caution">
    <text evidence="1">The sequence shown here is derived from an EMBL/GenBank/DDBJ whole genome shotgun (WGS) entry which is preliminary data.</text>
</comment>